<dbReference type="PANTHER" id="PTHR43479">
    <property type="entry name" value="ACREF/ENVCD OPERON REPRESSOR-RELATED"/>
    <property type="match status" value="1"/>
</dbReference>
<dbReference type="Proteomes" id="UP000242656">
    <property type="component" value="Unassembled WGS sequence"/>
</dbReference>
<dbReference type="RefSeq" id="WP_098490491.1">
    <property type="nucleotide sequence ID" value="NZ_NUWN01000028.1"/>
</dbReference>
<feature type="domain" description="HTH tetR-type" evidence="4">
    <location>
        <begin position="10"/>
        <end position="70"/>
    </location>
</feature>
<evidence type="ECO:0000256" key="3">
    <source>
        <dbReference type="PROSITE-ProRule" id="PRU00335"/>
    </source>
</evidence>
<dbReference type="InterPro" id="IPR001647">
    <property type="entry name" value="HTH_TetR"/>
</dbReference>
<dbReference type="PANTHER" id="PTHR43479:SF11">
    <property type="entry name" value="ACREF_ENVCD OPERON REPRESSOR-RELATED"/>
    <property type="match status" value="1"/>
</dbReference>
<evidence type="ECO:0000256" key="1">
    <source>
        <dbReference type="ARBA" id="ARBA00022491"/>
    </source>
</evidence>
<dbReference type="InterPro" id="IPR009057">
    <property type="entry name" value="Homeodomain-like_sf"/>
</dbReference>
<accession>A0A2B0MS40</accession>
<evidence type="ECO:0000259" key="4">
    <source>
        <dbReference type="PROSITE" id="PS50977"/>
    </source>
</evidence>
<keyword evidence="2 3" id="KW-0238">DNA-binding</keyword>
<dbReference type="SUPFAM" id="SSF46689">
    <property type="entry name" value="Homeodomain-like"/>
    <property type="match status" value="1"/>
</dbReference>
<keyword evidence="1" id="KW-0678">Repressor</keyword>
<comment type="caution">
    <text evidence="5">The sequence shown here is derived from an EMBL/GenBank/DDBJ whole genome shotgun (WGS) entry which is preliminary data.</text>
</comment>
<protein>
    <recommendedName>
        <fullName evidence="4">HTH tetR-type domain-containing protein</fullName>
    </recommendedName>
</protein>
<reference evidence="5 6" key="1">
    <citation type="submission" date="2017-09" db="EMBL/GenBank/DDBJ databases">
        <title>Large-scale bioinformatics analysis of Bacillus genomes uncovers conserved roles of natural products in bacterial physiology.</title>
        <authorList>
            <consortium name="Agbiome Team Llc"/>
            <person name="Bleich R.M."/>
            <person name="Grubbs K.J."/>
            <person name="Santa Maria K.C."/>
            <person name="Allen S.E."/>
            <person name="Farag S."/>
            <person name="Shank E.A."/>
            <person name="Bowers A."/>
        </authorList>
    </citation>
    <scope>NUCLEOTIDE SEQUENCE [LARGE SCALE GENOMIC DNA]</scope>
    <source>
        <strain evidence="5 6">AFS083043</strain>
    </source>
</reference>
<evidence type="ECO:0000313" key="5">
    <source>
        <dbReference type="EMBL" id="PFK43885.1"/>
    </source>
</evidence>
<name>A0A2B0MS40_BACCE</name>
<gene>
    <name evidence="5" type="ORF">COI93_09000</name>
</gene>
<proteinExistence type="predicted"/>
<dbReference type="Gene3D" id="1.10.10.60">
    <property type="entry name" value="Homeodomain-like"/>
    <property type="match status" value="1"/>
</dbReference>
<dbReference type="Pfam" id="PF00440">
    <property type="entry name" value="TetR_N"/>
    <property type="match status" value="1"/>
</dbReference>
<dbReference type="GO" id="GO:0003677">
    <property type="term" value="F:DNA binding"/>
    <property type="evidence" value="ECO:0007669"/>
    <property type="project" value="UniProtKB-UniRule"/>
</dbReference>
<dbReference type="PROSITE" id="PS50977">
    <property type="entry name" value="HTH_TETR_2"/>
    <property type="match status" value="1"/>
</dbReference>
<dbReference type="Gene3D" id="1.10.357.10">
    <property type="entry name" value="Tetracycline Repressor, domain 2"/>
    <property type="match status" value="1"/>
</dbReference>
<feature type="DNA-binding region" description="H-T-H motif" evidence="3">
    <location>
        <begin position="33"/>
        <end position="52"/>
    </location>
</feature>
<evidence type="ECO:0000313" key="6">
    <source>
        <dbReference type="Proteomes" id="UP000242656"/>
    </source>
</evidence>
<dbReference type="InterPro" id="IPR050624">
    <property type="entry name" value="HTH-type_Tx_Regulator"/>
</dbReference>
<sequence length="197" mass="23481">MTKNEMKKSEIKKTLILESAKKVFMRKGYNNVTMHDIVKESGISRGGLYYYYQSVEEIFHNLIAYVQRTDENSLLPLHSSSYSFIEIFNVFLNEQKKELLGQVHSLRPIIYEYYLSLDHIERRHKLKKHYEYVHTYLNQFLSLHIRKSSQEIDQLTNHIIIILEGLFIQSLTTTLTESQINYEFENLHVLIFNKEKA</sequence>
<dbReference type="AlphaFoldDB" id="A0A2B0MS40"/>
<evidence type="ECO:0000256" key="2">
    <source>
        <dbReference type="ARBA" id="ARBA00023125"/>
    </source>
</evidence>
<organism evidence="5 6">
    <name type="scientific">Bacillus cereus</name>
    <dbReference type="NCBI Taxonomy" id="1396"/>
    <lineage>
        <taxon>Bacteria</taxon>
        <taxon>Bacillati</taxon>
        <taxon>Bacillota</taxon>
        <taxon>Bacilli</taxon>
        <taxon>Bacillales</taxon>
        <taxon>Bacillaceae</taxon>
        <taxon>Bacillus</taxon>
        <taxon>Bacillus cereus group</taxon>
    </lineage>
</organism>
<dbReference type="PRINTS" id="PR00455">
    <property type="entry name" value="HTHTETR"/>
</dbReference>
<dbReference type="EMBL" id="NUWN01000028">
    <property type="protein sequence ID" value="PFK43885.1"/>
    <property type="molecule type" value="Genomic_DNA"/>
</dbReference>